<comment type="function">
    <text evidence="2 11">Catalyzes a salvage reaction resulting in the formation of AMP, that is energically less costly than de novo synthesis.</text>
</comment>
<comment type="subcellular location">
    <subcellularLocation>
        <location evidence="3 11">Cytoplasm</location>
    </subcellularLocation>
</comment>
<feature type="domain" description="Phosphoribosyltransferase" evidence="12">
    <location>
        <begin position="54"/>
        <end position="158"/>
    </location>
</feature>
<sequence>MNERPRESVETLVNRLSETVRDYPQPGVVFRDLTPVFADGEALHAVVHALIDPFQGQFDAVAGVEARGFLLSAAAAYASGTGVVTVRKKGKLPRKTISEDYTLEYGTATLEIHADDLLPGSRVLILDDVLATGGTLGAACRLFERAGVQVAGFGVVLELSALRGRSALAGHRIRSLVRE</sequence>
<comment type="subunit">
    <text evidence="11">Homodimer.</text>
</comment>
<dbReference type="Pfam" id="PF00156">
    <property type="entry name" value="Pribosyltran"/>
    <property type="match status" value="1"/>
</dbReference>
<comment type="catalytic activity">
    <reaction evidence="1 11">
        <text>AMP + diphosphate = 5-phospho-alpha-D-ribose 1-diphosphate + adenine</text>
        <dbReference type="Rhea" id="RHEA:16609"/>
        <dbReference type="ChEBI" id="CHEBI:16708"/>
        <dbReference type="ChEBI" id="CHEBI:33019"/>
        <dbReference type="ChEBI" id="CHEBI:58017"/>
        <dbReference type="ChEBI" id="CHEBI:456215"/>
        <dbReference type="EC" id="2.4.2.7"/>
    </reaction>
</comment>
<evidence type="ECO:0000256" key="9">
    <source>
        <dbReference type="ARBA" id="ARBA00022679"/>
    </source>
</evidence>
<comment type="similarity">
    <text evidence="5 11">Belongs to the purine/pyrimidine phosphoribosyltransferase family.</text>
</comment>
<comment type="pathway">
    <text evidence="4 11">Purine metabolism; AMP biosynthesis via salvage pathway; AMP from adenine: step 1/1.</text>
</comment>
<keyword evidence="9 11" id="KW-0808">Transferase</keyword>
<keyword evidence="10 11" id="KW-0660">Purine salvage</keyword>
<dbReference type="InterPro" id="IPR050054">
    <property type="entry name" value="UPRTase/APRTase"/>
</dbReference>
<dbReference type="NCBIfam" id="NF002636">
    <property type="entry name" value="PRK02304.1-5"/>
    <property type="match status" value="1"/>
</dbReference>
<evidence type="ECO:0000313" key="14">
    <source>
        <dbReference type="Proteomes" id="UP000829069"/>
    </source>
</evidence>
<keyword evidence="14" id="KW-1185">Reference proteome</keyword>
<dbReference type="NCBIfam" id="NF002634">
    <property type="entry name" value="PRK02304.1-3"/>
    <property type="match status" value="1"/>
</dbReference>
<accession>A0ABY3W8X7</accession>
<evidence type="ECO:0000313" key="13">
    <source>
        <dbReference type="EMBL" id="UNK44746.1"/>
    </source>
</evidence>
<dbReference type="Gene3D" id="3.40.50.2020">
    <property type="match status" value="1"/>
</dbReference>
<gene>
    <name evidence="11" type="primary">apt</name>
    <name evidence="13" type="ORF">MNQ99_12290</name>
</gene>
<evidence type="ECO:0000256" key="8">
    <source>
        <dbReference type="ARBA" id="ARBA00022676"/>
    </source>
</evidence>
<evidence type="ECO:0000256" key="1">
    <source>
        <dbReference type="ARBA" id="ARBA00000868"/>
    </source>
</evidence>
<evidence type="ECO:0000256" key="6">
    <source>
        <dbReference type="ARBA" id="ARBA00011893"/>
    </source>
</evidence>
<dbReference type="InterPro" id="IPR000836">
    <property type="entry name" value="PRTase_dom"/>
</dbReference>
<evidence type="ECO:0000256" key="5">
    <source>
        <dbReference type="ARBA" id="ARBA00008391"/>
    </source>
</evidence>
<proteinExistence type="inferred from homology"/>
<evidence type="ECO:0000256" key="2">
    <source>
        <dbReference type="ARBA" id="ARBA00003968"/>
    </source>
</evidence>
<protein>
    <recommendedName>
        <fullName evidence="6 11">Adenine phosphoribosyltransferase</fullName>
        <shortName evidence="11">APRT</shortName>
        <ecNumber evidence="6 11">2.4.2.7</ecNumber>
    </recommendedName>
</protein>
<evidence type="ECO:0000256" key="7">
    <source>
        <dbReference type="ARBA" id="ARBA00022490"/>
    </source>
</evidence>
<dbReference type="EC" id="2.4.2.7" evidence="6 11"/>
<evidence type="ECO:0000259" key="12">
    <source>
        <dbReference type="Pfam" id="PF00156"/>
    </source>
</evidence>
<dbReference type="PANTHER" id="PTHR32315:SF3">
    <property type="entry name" value="ADENINE PHOSPHORIBOSYLTRANSFERASE"/>
    <property type="match status" value="1"/>
</dbReference>
<keyword evidence="8 11" id="KW-0328">Glycosyltransferase</keyword>
<dbReference type="InterPro" id="IPR029057">
    <property type="entry name" value="PRTase-like"/>
</dbReference>
<organism evidence="13 14">
    <name type="scientific">Arthrobacter sulfonylureivorans</name>
    <dbReference type="NCBI Taxonomy" id="2486855"/>
    <lineage>
        <taxon>Bacteria</taxon>
        <taxon>Bacillati</taxon>
        <taxon>Actinomycetota</taxon>
        <taxon>Actinomycetes</taxon>
        <taxon>Micrococcales</taxon>
        <taxon>Micrococcaceae</taxon>
        <taxon>Arthrobacter</taxon>
    </lineage>
</organism>
<dbReference type="CDD" id="cd06223">
    <property type="entry name" value="PRTases_typeI"/>
    <property type="match status" value="1"/>
</dbReference>
<dbReference type="HAMAP" id="MF_00004">
    <property type="entry name" value="Aden_phosphoribosyltr"/>
    <property type="match status" value="1"/>
</dbReference>
<dbReference type="SUPFAM" id="SSF53271">
    <property type="entry name" value="PRTase-like"/>
    <property type="match status" value="1"/>
</dbReference>
<dbReference type="PANTHER" id="PTHR32315">
    <property type="entry name" value="ADENINE PHOSPHORIBOSYLTRANSFERASE"/>
    <property type="match status" value="1"/>
</dbReference>
<evidence type="ECO:0000256" key="4">
    <source>
        <dbReference type="ARBA" id="ARBA00004659"/>
    </source>
</evidence>
<reference evidence="13 14" key="1">
    <citation type="submission" date="2022-03" db="EMBL/GenBank/DDBJ databases">
        <title>Isotopic signatures of nitrous oxide derived from detoxification processes.</title>
        <authorList>
            <person name="Behrendt U."/>
            <person name="Buchen C."/>
            <person name="Well R."/>
            <person name="Ulrich A."/>
            <person name="Rohe L."/>
            <person name="Kolb S."/>
            <person name="Schloter M."/>
            <person name="Horn M.A."/>
            <person name="Augustin J."/>
        </authorList>
    </citation>
    <scope>NUCLEOTIDE SEQUENCE [LARGE SCALE GENOMIC DNA]</scope>
    <source>
        <strain evidence="13 14">S4-C24</strain>
    </source>
</reference>
<evidence type="ECO:0000256" key="10">
    <source>
        <dbReference type="ARBA" id="ARBA00022726"/>
    </source>
</evidence>
<dbReference type="EMBL" id="CP093326">
    <property type="protein sequence ID" value="UNK44746.1"/>
    <property type="molecule type" value="Genomic_DNA"/>
</dbReference>
<dbReference type="Proteomes" id="UP000829069">
    <property type="component" value="Chromosome"/>
</dbReference>
<dbReference type="RefSeq" id="WP_127511673.1">
    <property type="nucleotide sequence ID" value="NZ_CP093326.1"/>
</dbReference>
<keyword evidence="7 11" id="KW-0963">Cytoplasm</keyword>
<evidence type="ECO:0000256" key="3">
    <source>
        <dbReference type="ARBA" id="ARBA00004496"/>
    </source>
</evidence>
<dbReference type="InterPro" id="IPR005764">
    <property type="entry name" value="Ade_phspho_trans"/>
</dbReference>
<evidence type="ECO:0000256" key="11">
    <source>
        <dbReference type="HAMAP-Rule" id="MF_00004"/>
    </source>
</evidence>
<dbReference type="GO" id="GO:0003999">
    <property type="term" value="F:adenine phosphoribosyltransferase activity"/>
    <property type="evidence" value="ECO:0007669"/>
    <property type="project" value="UniProtKB-EC"/>
</dbReference>
<name>A0ABY3W8X7_9MICC</name>